<feature type="region of interest" description="Disordered" evidence="1">
    <location>
        <begin position="50"/>
        <end position="77"/>
    </location>
</feature>
<protein>
    <submittedName>
        <fullName evidence="2">Uncharacterized protein</fullName>
    </submittedName>
</protein>
<proteinExistence type="predicted"/>
<feature type="non-terminal residue" evidence="2">
    <location>
        <position position="147"/>
    </location>
</feature>
<gene>
    <name evidence="2" type="ORF">S01H1_44806</name>
</gene>
<dbReference type="AlphaFoldDB" id="X0UWY3"/>
<comment type="caution">
    <text evidence="2">The sequence shown here is derived from an EMBL/GenBank/DDBJ whole genome shotgun (WGS) entry which is preliminary data.</text>
</comment>
<reference evidence="2" key="1">
    <citation type="journal article" date="2014" name="Front. Microbiol.">
        <title>High frequency of phylogenetically diverse reductive dehalogenase-homologous genes in deep subseafloor sedimentary metagenomes.</title>
        <authorList>
            <person name="Kawai M."/>
            <person name="Futagami T."/>
            <person name="Toyoda A."/>
            <person name="Takaki Y."/>
            <person name="Nishi S."/>
            <person name="Hori S."/>
            <person name="Arai W."/>
            <person name="Tsubouchi T."/>
            <person name="Morono Y."/>
            <person name="Uchiyama I."/>
            <person name="Ito T."/>
            <person name="Fujiyama A."/>
            <person name="Inagaki F."/>
            <person name="Takami H."/>
        </authorList>
    </citation>
    <scope>NUCLEOTIDE SEQUENCE</scope>
    <source>
        <strain evidence="2">Expedition CK06-06</strain>
    </source>
</reference>
<sequence length="147" mass="16697">MTFIDRTETFVKPNVAEDDAKKELYCAKTQHSENKDDDFARFMRENGLDGATSAHDVPAEAVGQAKQQPAERNNDHRLANAIVRDRDIDLVTLFMAAVKAYRGADGALNRRHAQDVYSISQRVFDRSNKLLQDRGYTERWQPKIGGK</sequence>
<dbReference type="EMBL" id="BARS01028600">
    <property type="protein sequence ID" value="GAG10359.1"/>
    <property type="molecule type" value="Genomic_DNA"/>
</dbReference>
<accession>X0UWY3</accession>
<evidence type="ECO:0000256" key="1">
    <source>
        <dbReference type="SAM" id="MobiDB-lite"/>
    </source>
</evidence>
<name>X0UWY3_9ZZZZ</name>
<evidence type="ECO:0000313" key="2">
    <source>
        <dbReference type="EMBL" id="GAG10359.1"/>
    </source>
</evidence>
<organism evidence="2">
    <name type="scientific">marine sediment metagenome</name>
    <dbReference type="NCBI Taxonomy" id="412755"/>
    <lineage>
        <taxon>unclassified sequences</taxon>
        <taxon>metagenomes</taxon>
        <taxon>ecological metagenomes</taxon>
    </lineage>
</organism>